<dbReference type="EMBL" id="MN444876">
    <property type="protein sequence ID" value="QGH76535.1"/>
    <property type="molecule type" value="Genomic_DNA"/>
</dbReference>
<dbReference type="GO" id="GO:0004519">
    <property type="term" value="F:endonuclease activity"/>
    <property type="evidence" value="ECO:0007669"/>
    <property type="project" value="UniProtKB-KW"/>
</dbReference>
<dbReference type="KEGG" id="vg:65122824"/>
<gene>
    <name evidence="1" type="primary">114</name>
    <name evidence="1" type="ORF">SEA_DAUBENSKI_114</name>
</gene>
<name>A0A5Q2WJ21_9CAUD</name>
<keyword evidence="1" id="KW-0378">Hydrolase</keyword>
<dbReference type="Proteomes" id="UP000375470">
    <property type="component" value="Segment"/>
</dbReference>
<dbReference type="RefSeq" id="YP_010104870.1">
    <property type="nucleotide sequence ID" value="NC_055822.1"/>
</dbReference>
<dbReference type="GeneID" id="65122824"/>
<evidence type="ECO:0000313" key="1">
    <source>
        <dbReference type="EMBL" id="QGH76535.1"/>
    </source>
</evidence>
<proteinExistence type="predicted"/>
<reference evidence="1 2" key="1">
    <citation type="submission" date="2019-09" db="EMBL/GenBank/DDBJ databases">
        <authorList>
            <person name="Cummings J.R."/>
            <person name="Eaglin Z.M."/>
            <person name="Kluemper A.J."/>
            <person name="Powell E.A."/>
            <person name="Stamm J."/>
            <person name="Thompson S.A."/>
            <person name="Tolsma S."/>
            <person name="Caruso S.M."/>
            <person name="Garlena R.A."/>
            <person name="Russell D.A."/>
            <person name="Pope W.H."/>
            <person name="Jacobs-Se D."/>
            <person name="Hatfull G.F."/>
        </authorList>
    </citation>
    <scope>NUCLEOTIDE SEQUENCE [LARGE SCALE GENOMIC DNA]</scope>
</reference>
<keyword evidence="2" id="KW-1185">Reference proteome</keyword>
<accession>A0A5Q2WJ21</accession>
<keyword evidence="1" id="KW-0540">Nuclease</keyword>
<organism evidence="1 2">
    <name type="scientific">Streptomyces phage Daubenski</name>
    <dbReference type="NCBI Taxonomy" id="2653725"/>
    <lineage>
        <taxon>Viruses</taxon>
        <taxon>Duplodnaviria</taxon>
        <taxon>Heunggongvirae</taxon>
        <taxon>Uroviricota</taxon>
        <taxon>Caudoviricetes</taxon>
        <taxon>Stanwilliamsviridae</taxon>
        <taxon>Boydwoodruffvirinae</taxon>
        <taxon>Samistivirus</taxon>
        <taxon>Samistivirus daubenski</taxon>
    </lineage>
</organism>
<keyword evidence="1" id="KW-0255">Endonuclease</keyword>
<evidence type="ECO:0000313" key="2">
    <source>
        <dbReference type="Proteomes" id="UP000375470"/>
    </source>
</evidence>
<protein>
    <submittedName>
        <fullName evidence="1">HNH endonuclease</fullName>
    </submittedName>
</protein>
<sequence>MLSRQRDRRNRVRKFLQEHKQASGCVDCKEMYPYWILELDHCRGEAKVGNVSEMIGSHSFEEIMKEVEKCDVVCANCHRQRTWERMVKSSGEVILD</sequence>